<keyword evidence="2" id="KW-0472">Membrane</keyword>
<evidence type="ECO:0008006" key="5">
    <source>
        <dbReference type="Google" id="ProtNLM"/>
    </source>
</evidence>
<proteinExistence type="predicted"/>
<dbReference type="KEGG" id="gbr:Gbro_4471"/>
<dbReference type="Proteomes" id="UP000001219">
    <property type="component" value="Chromosome"/>
</dbReference>
<evidence type="ECO:0000313" key="3">
    <source>
        <dbReference type="EMBL" id="ACY23604.1"/>
    </source>
</evidence>
<dbReference type="STRING" id="526226.Gbro_4471"/>
<keyword evidence="4" id="KW-1185">Reference proteome</keyword>
<reference evidence="4" key="1">
    <citation type="submission" date="2009-10" db="EMBL/GenBank/DDBJ databases">
        <title>The complete chromosome of Gordonia bronchialis DSM 43247.</title>
        <authorList>
            <consortium name="US DOE Joint Genome Institute (JGI-PGF)"/>
            <person name="Lucas S."/>
            <person name="Copeland A."/>
            <person name="Lapidus A."/>
            <person name="Glavina del Rio T."/>
            <person name="Dalin E."/>
            <person name="Tice H."/>
            <person name="Bruce D."/>
            <person name="Goodwin L."/>
            <person name="Pitluck S."/>
            <person name="Kyrpides N."/>
            <person name="Mavromatis K."/>
            <person name="Ivanova N."/>
            <person name="Ovchinnikova G."/>
            <person name="Saunders E."/>
            <person name="Brettin T."/>
            <person name="Detter J.C."/>
            <person name="Han C."/>
            <person name="Larimer F."/>
            <person name="Land M."/>
            <person name="Hauser L."/>
            <person name="Markowitz V."/>
            <person name="Cheng J.-F."/>
            <person name="Hugenholtz P."/>
            <person name="Woyke T."/>
            <person name="Wu D."/>
            <person name="Jando M."/>
            <person name="Schneider S."/>
            <person name="Goeker M."/>
            <person name="Klenk H.-P."/>
            <person name="Eisen J.A."/>
        </authorList>
    </citation>
    <scope>NUCLEOTIDE SEQUENCE [LARGE SCALE GENOMIC DNA]</scope>
    <source>
        <strain evidence="4">ATCC 25592 / DSM 43247 / BCRC 13721 / JCM 3198 / KCTC 3076 / NBRC 16047 / NCTC 10667</strain>
    </source>
</reference>
<feature type="compositionally biased region" description="Pro residues" evidence="1">
    <location>
        <begin position="15"/>
        <end position="28"/>
    </location>
</feature>
<sequence length="262" mass="26728">MTRPPEDDPYDPQRRPPVPPQPEPPQPEQQPGTRQFSPDTDPAAIGEPGPPTGYETGYESGYEPTGPTDQYGSFGPPPSQAYASAGPGPGEPLQYGSEPPKNTGRTVGLVLAVIAALVVLGIVAFLILRDGGDDKSTTAAGSSTTSSAPSTPSTTSTTTTTSETTTTTTTTSTAPSNQVTYQLTGGGSVITVTYRASGRPGFIANTGTPWSESVRVNGGTAEITAIVISGNVTCTIMQDGQQISSATSGPSPIPLRCAAALQ</sequence>
<dbReference type="Gene3D" id="2.60.40.2880">
    <property type="entry name" value="MmpS1-5, C-terminal soluble domain"/>
    <property type="match status" value="1"/>
</dbReference>
<feature type="region of interest" description="Disordered" evidence="1">
    <location>
        <begin position="133"/>
        <end position="179"/>
    </location>
</feature>
<feature type="compositionally biased region" description="Low complexity" evidence="1">
    <location>
        <begin position="137"/>
        <end position="176"/>
    </location>
</feature>
<feature type="compositionally biased region" description="Basic and acidic residues" evidence="1">
    <location>
        <begin position="1"/>
        <end position="14"/>
    </location>
</feature>
<dbReference type="InterPro" id="IPR038468">
    <property type="entry name" value="MmpS_C"/>
</dbReference>
<name>D0L6P4_GORB4</name>
<reference evidence="3 4" key="2">
    <citation type="journal article" date="2010" name="Stand. Genomic Sci.">
        <title>Complete genome sequence of Gordonia bronchialis type strain (3410).</title>
        <authorList>
            <person name="Ivanova N."/>
            <person name="Sikorski J."/>
            <person name="Jando M."/>
            <person name="Lapidus A."/>
            <person name="Nolan M."/>
            <person name="Lucas S."/>
            <person name="Del Rio T.G."/>
            <person name="Tice H."/>
            <person name="Copeland A."/>
            <person name="Cheng J.F."/>
            <person name="Chen F."/>
            <person name="Bruce D."/>
            <person name="Goodwin L."/>
            <person name="Pitluck S."/>
            <person name="Mavromatis K."/>
            <person name="Ovchinnikova G."/>
            <person name="Pati A."/>
            <person name="Chen A."/>
            <person name="Palaniappan K."/>
            <person name="Land M."/>
            <person name="Hauser L."/>
            <person name="Chang Y.J."/>
            <person name="Jeffries C.D."/>
            <person name="Chain P."/>
            <person name="Saunders E."/>
            <person name="Han C."/>
            <person name="Detter J.C."/>
            <person name="Brettin T."/>
            <person name="Rohde M."/>
            <person name="Goker M."/>
            <person name="Bristow J."/>
            <person name="Eisen J.A."/>
            <person name="Markowitz V."/>
            <person name="Hugenholtz P."/>
            <person name="Klenk H.P."/>
            <person name="Kyrpides N.C."/>
        </authorList>
    </citation>
    <scope>NUCLEOTIDE SEQUENCE [LARGE SCALE GENOMIC DNA]</scope>
    <source>
        <strain evidence="4">ATCC 25592 / DSM 43247 / BCRC 13721 / JCM 3198 / KCTC 3076 / NBRC 16047 / NCTC 10667</strain>
    </source>
</reference>
<dbReference type="RefSeq" id="WP_012836089.1">
    <property type="nucleotide sequence ID" value="NC_013441.1"/>
</dbReference>
<organism evidence="3 4">
    <name type="scientific">Gordonia bronchialis (strain ATCC 25592 / DSM 43247 / BCRC 13721 / JCM 3198 / KCTC 3076 / NBRC 16047 / NCTC 10667)</name>
    <name type="common">Rhodococcus bronchialis</name>
    <dbReference type="NCBI Taxonomy" id="526226"/>
    <lineage>
        <taxon>Bacteria</taxon>
        <taxon>Bacillati</taxon>
        <taxon>Actinomycetota</taxon>
        <taxon>Actinomycetes</taxon>
        <taxon>Mycobacteriales</taxon>
        <taxon>Gordoniaceae</taxon>
        <taxon>Gordonia</taxon>
    </lineage>
</organism>
<dbReference type="EMBL" id="CP001802">
    <property type="protein sequence ID" value="ACY23604.1"/>
    <property type="molecule type" value="Genomic_DNA"/>
</dbReference>
<dbReference type="AlphaFoldDB" id="D0L6P4"/>
<evidence type="ECO:0000313" key="4">
    <source>
        <dbReference type="Proteomes" id="UP000001219"/>
    </source>
</evidence>
<feature type="transmembrane region" description="Helical" evidence="2">
    <location>
        <begin position="107"/>
        <end position="128"/>
    </location>
</feature>
<feature type="region of interest" description="Disordered" evidence="1">
    <location>
        <begin position="1"/>
        <end position="100"/>
    </location>
</feature>
<keyword evidence="2" id="KW-1133">Transmembrane helix</keyword>
<protein>
    <recommendedName>
        <fullName evidence="5">MmpS family membrane protein</fullName>
    </recommendedName>
</protein>
<keyword evidence="2" id="KW-0812">Transmembrane</keyword>
<dbReference type="eggNOG" id="ENOG5030X75">
    <property type="taxonomic scope" value="Bacteria"/>
</dbReference>
<accession>D0L6P4</accession>
<gene>
    <name evidence="3" type="ordered locus">Gbro_4471</name>
</gene>
<evidence type="ECO:0000256" key="1">
    <source>
        <dbReference type="SAM" id="MobiDB-lite"/>
    </source>
</evidence>
<evidence type="ECO:0000256" key="2">
    <source>
        <dbReference type="SAM" id="Phobius"/>
    </source>
</evidence>
<dbReference type="HOGENOM" id="CLU_1060744_0_0_11"/>